<comment type="caution">
    <text evidence="2">The sequence shown here is derived from an EMBL/GenBank/DDBJ whole genome shotgun (WGS) entry which is preliminary data.</text>
</comment>
<accession>A0A9Q4AM46</accession>
<evidence type="ECO:0000259" key="1">
    <source>
        <dbReference type="Pfam" id="PF01755"/>
    </source>
</evidence>
<gene>
    <name evidence="2" type="ORF">NF348_03445</name>
</gene>
<reference evidence="2" key="1">
    <citation type="submission" date="2022-06" db="EMBL/GenBank/DDBJ databases">
        <title>Devosia sp. XJ19-45 genome assembly.</title>
        <authorList>
            <person name="Li B."/>
            <person name="Cai M."/>
            <person name="Nie G."/>
            <person name="Li W."/>
        </authorList>
    </citation>
    <scope>NUCLEOTIDE SEQUENCE</scope>
    <source>
        <strain evidence="2">XJ19-45</strain>
    </source>
</reference>
<feature type="domain" description="Glycosyl transferase family 25" evidence="1">
    <location>
        <begin position="1"/>
        <end position="162"/>
    </location>
</feature>
<sequence length="268" mass="29813">MLPIYYINLAARPDRREFMETQLAGLGLSGTRIEAATPADLSAEELDLYCNPHRAHFLRRKELACTKSHERVWQAMIDAGDARALVLEDDAELSPALPAFLAELDRHDVDIVRLEATGPTIRVFPPVAPAIAGIELRPFRSTPMGSAGYVLKTSAARHLLGHPAFRNGQTDLVLYNPFQEPGASLSRLQTLPGLCQQLGGLRPDKLDIGRSDISENDEKHHFAHEKPVQFRLMRLREGLAKGWINAVDHFASKKQGLTRMRIPFAENA</sequence>
<dbReference type="EMBL" id="JAMWDU010000001">
    <property type="protein sequence ID" value="MCP8886151.1"/>
    <property type="molecule type" value="Genomic_DNA"/>
</dbReference>
<dbReference type="InterPro" id="IPR002654">
    <property type="entry name" value="Glyco_trans_25"/>
</dbReference>
<dbReference type="Pfam" id="PF01755">
    <property type="entry name" value="Glyco_transf_25"/>
    <property type="match status" value="1"/>
</dbReference>
<keyword evidence="3" id="KW-1185">Reference proteome</keyword>
<dbReference type="CDD" id="cd06532">
    <property type="entry name" value="Glyco_transf_25"/>
    <property type="match status" value="1"/>
</dbReference>
<proteinExistence type="predicted"/>
<evidence type="ECO:0000313" key="3">
    <source>
        <dbReference type="Proteomes" id="UP001060275"/>
    </source>
</evidence>
<dbReference type="RefSeq" id="WP_254672668.1">
    <property type="nucleotide sequence ID" value="NZ_JAMWDU010000001.1"/>
</dbReference>
<dbReference type="Proteomes" id="UP001060275">
    <property type="component" value="Unassembled WGS sequence"/>
</dbReference>
<dbReference type="AlphaFoldDB" id="A0A9Q4AM46"/>
<organism evidence="2 3">
    <name type="scientific">Devosia ureilytica</name>
    <dbReference type="NCBI Taxonomy" id="2952754"/>
    <lineage>
        <taxon>Bacteria</taxon>
        <taxon>Pseudomonadati</taxon>
        <taxon>Pseudomonadota</taxon>
        <taxon>Alphaproteobacteria</taxon>
        <taxon>Hyphomicrobiales</taxon>
        <taxon>Devosiaceae</taxon>
        <taxon>Devosia</taxon>
    </lineage>
</organism>
<evidence type="ECO:0000313" key="2">
    <source>
        <dbReference type="EMBL" id="MCP8886151.1"/>
    </source>
</evidence>
<name>A0A9Q4AM46_9HYPH</name>
<protein>
    <submittedName>
        <fullName evidence="2">Glycosyltransferase family 25 protein</fullName>
    </submittedName>
</protein>